<dbReference type="InterPro" id="IPR016162">
    <property type="entry name" value="Ald_DH_N"/>
</dbReference>
<evidence type="ECO:0000259" key="2">
    <source>
        <dbReference type="Pfam" id="PF00171"/>
    </source>
</evidence>
<dbReference type="CDD" id="cd07122">
    <property type="entry name" value="ALDH_F20_ACDH"/>
    <property type="match status" value="1"/>
</dbReference>
<dbReference type="EMBL" id="JQCQ01000029">
    <property type="protein sequence ID" value="KRO23510.1"/>
    <property type="molecule type" value="Genomic_DNA"/>
</dbReference>
<dbReference type="Proteomes" id="UP000051249">
    <property type="component" value="Unassembled WGS sequence"/>
</dbReference>
<gene>
    <name evidence="3" type="ORF">IV88_GL000907</name>
</gene>
<accession>A0A0R2NCF8</accession>
<keyword evidence="4" id="KW-1185">Reference proteome</keyword>
<dbReference type="SUPFAM" id="SSF53720">
    <property type="entry name" value="ALDH-like"/>
    <property type="match status" value="1"/>
</dbReference>
<dbReference type="RefSeq" id="WP_057800118.1">
    <property type="nucleotide sequence ID" value="NZ_BJZZ01000028.1"/>
</dbReference>
<evidence type="ECO:0000313" key="4">
    <source>
        <dbReference type="Proteomes" id="UP000051249"/>
    </source>
</evidence>
<dbReference type="Gene3D" id="3.40.309.10">
    <property type="entry name" value="Aldehyde Dehydrogenase, Chain A, domain 2"/>
    <property type="match status" value="1"/>
</dbReference>
<dbReference type="InterPro" id="IPR015590">
    <property type="entry name" value="Aldehyde_DH_dom"/>
</dbReference>
<dbReference type="Pfam" id="PF00171">
    <property type="entry name" value="Aldedh"/>
    <property type="match status" value="1"/>
</dbReference>
<evidence type="ECO:0000313" key="3">
    <source>
        <dbReference type="EMBL" id="KRO23510.1"/>
    </source>
</evidence>
<dbReference type="InterPro" id="IPR016161">
    <property type="entry name" value="Ald_DH/histidinol_DH"/>
</dbReference>
<reference evidence="3 4" key="1">
    <citation type="journal article" date="2015" name="Genome Announc.">
        <title>Expanding the biotechnology potential of lactobacilli through comparative genomics of 213 strains and associated genera.</title>
        <authorList>
            <person name="Sun Z."/>
            <person name="Harris H.M."/>
            <person name="McCann A."/>
            <person name="Guo C."/>
            <person name="Argimon S."/>
            <person name="Zhang W."/>
            <person name="Yang X."/>
            <person name="Jeffery I.B."/>
            <person name="Cooney J.C."/>
            <person name="Kagawa T.F."/>
            <person name="Liu W."/>
            <person name="Song Y."/>
            <person name="Salvetti E."/>
            <person name="Wrobel A."/>
            <person name="Rasinkangas P."/>
            <person name="Parkhill J."/>
            <person name="Rea M.C."/>
            <person name="O'Sullivan O."/>
            <person name="Ritari J."/>
            <person name="Douillard F.P."/>
            <person name="Paul Ross R."/>
            <person name="Yang R."/>
            <person name="Briner A.E."/>
            <person name="Felis G.E."/>
            <person name="de Vos W.M."/>
            <person name="Barrangou R."/>
            <person name="Klaenhammer T.R."/>
            <person name="Caufield P.W."/>
            <person name="Cui Y."/>
            <person name="Zhang H."/>
            <person name="O'Toole P.W."/>
        </authorList>
    </citation>
    <scope>NUCLEOTIDE SEQUENCE [LARGE SCALE GENOMIC DNA]</scope>
    <source>
        <strain evidence="3 4">DSM 23026</strain>
    </source>
</reference>
<dbReference type="InterPro" id="IPR016163">
    <property type="entry name" value="Ald_DH_C"/>
</dbReference>
<dbReference type="GO" id="GO:0016620">
    <property type="term" value="F:oxidoreductase activity, acting on the aldehyde or oxo group of donors, NAD or NADP as acceptor"/>
    <property type="evidence" value="ECO:0007669"/>
    <property type="project" value="InterPro"/>
</dbReference>
<dbReference type="PATRIC" id="fig|480391.4.peg.922"/>
<proteinExistence type="predicted"/>
<comment type="caution">
    <text evidence="3">The sequence shown here is derived from an EMBL/GenBank/DDBJ whole genome shotgun (WGS) entry which is preliminary data.</text>
</comment>
<keyword evidence="1" id="KW-0560">Oxidoreductase</keyword>
<dbReference type="OrthoDB" id="9815791at2"/>
<dbReference type="Gene3D" id="3.40.605.10">
    <property type="entry name" value="Aldehyde Dehydrogenase, Chain A, domain 1"/>
    <property type="match status" value="1"/>
</dbReference>
<feature type="domain" description="Aldehyde dehydrogenase" evidence="2">
    <location>
        <begin position="11"/>
        <end position="407"/>
    </location>
</feature>
<protein>
    <submittedName>
        <fullName evidence="3">Acetaldehyde dehydrogenase</fullName>
    </submittedName>
</protein>
<evidence type="ECO:0000256" key="1">
    <source>
        <dbReference type="ARBA" id="ARBA00023002"/>
    </source>
</evidence>
<dbReference type="PANTHER" id="PTHR11699">
    <property type="entry name" value="ALDEHYDE DEHYDROGENASE-RELATED"/>
    <property type="match status" value="1"/>
</dbReference>
<sequence length="462" mass="49847">MANDVKENSVQESINTLVVKGHKALDQLAELNQEQIDAIVKAMAKAGFHARSRLAKMAVEETGRGVYEDKVLKNQFATLDIYHSIQNDKTVGIISDDKETGIMKVAEPVGVVASVTPVTNPTSTVFHNALLAIKTRNPIIFGFHPFAQKSCVEAGKIILNAAVEAGAPADCIQWIAEPSMDATSALMNHEGIATIVATGGSAMVKAAYSTGKPALGVGPGNVPVYIEKSADIQQSIDDIVISKSFDNGMICASESNLIVDAEVYDQVKEGLQKQGAYFVKPEDMESFTDVVMSREKHSVNPRVAGQPAAQIAEWANIKDCPSDAKFLVAEVKSLGGDEILSHEKLSPVLAMVSAKDQNDAMRLLKRGLYFGGLGHTAGLHTNDDALINRFALEMNACRLLINTPTSQGAIGYRYNNVTPSMTLGCGSWGKNSISHNLEDWDLLNIKTVAKRLPKLRHESIDF</sequence>
<name>A0A0R2NCF8_9LACO</name>
<dbReference type="AlphaFoldDB" id="A0A0R2NCF8"/>
<organism evidence="3 4">
    <name type="scientific">Pediococcus argentinicus</name>
    <dbReference type="NCBI Taxonomy" id="480391"/>
    <lineage>
        <taxon>Bacteria</taxon>
        <taxon>Bacillati</taxon>
        <taxon>Bacillota</taxon>
        <taxon>Bacilli</taxon>
        <taxon>Lactobacillales</taxon>
        <taxon>Lactobacillaceae</taxon>
        <taxon>Pediococcus</taxon>
    </lineage>
</organism>